<evidence type="ECO:0000313" key="8">
    <source>
        <dbReference type="EMBL" id="GAP92965.1"/>
    </source>
</evidence>
<dbReference type="InterPro" id="IPR050131">
    <property type="entry name" value="Peptidase_S8_subtilisin-like"/>
</dbReference>
<dbReference type="Gene3D" id="3.40.50.200">
    <property type="entry name" value="Peptidase S8/S53 domain"/>
    <property type="match status" value="1"/>
</dbReference>
<dbReference type="STRING" id="77044.A0A1W2TWB7"/>
<dbReference type="SUPFAM" id="SSF52743">
    <property type="entry name" value="Subtilisin-like"/>
    <property type="match status" value="1"/>
</dbReference>
<dbReference type="Proteomes" id="UP000054516">
    <property type="component" value="Unassembled WGS sequence"/>
</dbReference>
<feature type="compositionally biased region" description="Polar residues" evidence="6">
    <location>
        <begin position="188"/>
        <end position="204"/>
    </location>
</feature>
<keyword evidence="9" id="KW-1185">Reference proteome</keyword>
<feature type="region of interest" description="Disordered" evidence="6">
    <location>
        <begin position="114"/>
        <end position="230"/>
    </location>
</feature>
<gene>
    <name evidence="8" type="ORF">SAMD00023353_0403740</name>
</gene>
<keyword evidence="4 5" id="KW-0720">Serine protease</keyword>
<dbReference type="InterPro" id="IPR000209">
    <property type="entry name" value="Peptidase_S8/S53_dom"/>
</dbReference>
<dbReference type="InterPro" id="IPR036852">
    <property type="entry name" value="Peptidase_S8/S53_dom_sf"/>
</dbReference>
<feature type="active site" description="Charge relay system" evidence="5">
    <location>
        <position position="488"/>
    </location>
</feature>
<dbReference type="GO" id="GO:0004252">
    <property type="term" value="F:serine-type endopeptidase activity"/>
    <property type="evidence" value="ECO:0007669"/>
    <property type="project" value="UniProtKB-UniRule"/>
</dbReference>
<evidence type="ECO:0000256" key="4">
    <source>
        <dbReference type="ARBA" id="ARBA00022825"/>
    </source>
</evidence>
<accession>A0A1W2TWB7</accession>
<dbReference type="OMA" id="ELPRRNT"/>
<feature type="active site" description="Charge relay system" evidence="5">
    <location>
        <position position="266"/>
    </location>
</feature>
<name>A0A1W2TWB7_ROSNE</name>
<evidence type="ECO:0000256" key="1">
    <source>
        <dbReference type="ARBA" id="ARBA00011073"/>
    </source>
</evidence>
<evidence type="ECO:0000256" key="3">
    <source>
        <dbReference type="ARBA" id="ARBA00022801"/>
    </source>
</evidence>
<dbReference type="EMBL" id="DF977449">
    <property type="protein sequence ID" value="GAP92965.1"/>
    <property type="molecule type" value="Genomic_DNA"/>
</dbReference>
<feature type="region of interest" description="Disordered" evidence="6">
    <location>
        <begin position="68"/>
        <end position="94"/>
    </location>
</feature>
<sequence length="591" mass="64475">MGGADAEADALSTYYTAVDAAKELVRDNLRDQGMEKWSCALGRVGPHIPAEKLSRFRSEFMAFRVTTLGNDTSSDSGEPSNNIQDSDNEADSDGSDIDRVAIMRMHEAEFGKLGKSNTMRPQKNLRGPPSRSSTIQTLKRSRTEQIPYIRNDDLSYTSRRNADRAATPPEGTWTRGAAAMSKPRTIPEPTTTSPTFNKLNNSRLHQNEDQATRNSAQPHPSTAPGVPASHKENDWFASLESTAHKFVYGEKRDFWPKQPVKVAILDSGFALTGAAREAMKPYSSRVRKKETFTEEFDLKNPQERLKALDDPSGHGTTVAYQVMKTCPSAHVYIAKVTIAGRDGRKAVPDKEAVARAIRHAATSTAKGGWGVDVINMSFGWSESELPRRNTVAEEASAITEGISAAIDFADKQGVLLFAAASNYGLTERNEVFYPARDHRVISVDAEDGRGNPASFAIREVRGDGGVRYCAPGLGIKSPIKAEPMCGSSFACPVAAGVAALVLEFARHESVSLSKSESVQSALLDARGMLKVFGLMSQQAANNPGFKMLYPWHFLGHEIRGKVELDIIGQLRIEFGEKLGKEIKHSVTWGAA</sequence>
<evidence type="ECO:0000256" key="2">
    <source>
        <dbReference type="ARBA" id="ARBA00022670"/>
    </source>
</evidence>
<evidence type="ECO:0000313" key="9">
    <source>
        <dbReference type="Proteomes" id="UP000054516"/>
    </source>
</evidence>
<dbReference type="PANTHER" id="PTHR43806:SF11">
    <property type="entry name" value="CEREVISIN-RELATED"/>
    <property type="match status" value="1"/>
</dbReference>
<dbReference type="CDD" id="cd00306">
    <property type="entry name" value="Peptidases_S8_S53"/>
    <property type="match status" value="1"/>
</dbReference>
<keyword evidence="2 5" id="KW-0645">Protease</keyword>
<dbReference type="GO" id="GO:0006508">
    <property type="term" value="P:proteolysis"/>
    <property type="evidence" value="ECO:0007669"/>
    <property type="project" value="UniProtKB-KW"/>
</dbReference>
<dbReference type="InterPro" id="IPR015500">
    <property type="entry name" value="Peptidase_S8_subtilisin-rel"/>
</dbReference>
<evidence type="ECO:0000256" key="5">
    <source>
        <dbReference type="PROSITE-ProRule" id="PRU01240"/>
    </source>
</evidence>
<feature type="active site" description="Charge relay system" evidence="5">
    <location>
        <position position="314"/>
    </location>
</feature>
<organism evidence="8">
    <name type="scientific">Rosellinia necatrix</name>
    <name type="common">White root-rot fungus</name>
    <dbReference type="NCBI Taxonomy" id="77044"/>
    <lineage>
        <taxon>Eukaryota</taxon>
        <taxon>Fungi</taxon>
        <taxon>Dikarya</taxon>
        <taxon>Ascomycota</taxon>
        <taxon>Pezizomycotina</taxon>
        <taxon>Sordariomycetes</taxon>
        <taxon>Xylariomycetidae</taxon>
        <taxon>Xylariales</taxon>
        <taxon>Xylariaceae</taxon>
        <taxon>Rosellinia</taxon>
    </lineage>
</organism>
<dbReference type="Pfam" id="PF00082">
    <property type="entry name" value="Peptidase_S8"/>
    <property type="match status" value="1"/>
</dbReference>
<evidence type="ECO:0000259" key="7">
    <source>
        <dbReference type="Pfam" id="PF00082"/>
    </source>
</evidence>
<feature type="domain" description="Peptidase S8/S53" evidence="7">
    <location>
        <begin position="260"/>
        <end position="525"/>
    </location>
</feature>
<dbReference type="AlphaFoldDB" id="A0A1W2TWB7"/>
<comment type="similarity">
    <text evidence="1 5">Belongs to the peptidase S8 family.</text>
</comment>
<dbReference type="PANTHER" id="PTHR43806">
    <property type="entry name" value="PEPTIDASE S8"/>
    <property type="match status" value="1"/>
</dbReference>
<protein>
    <recommendedName>
        <fullName evidence="7">Peptidase S8/S53 domain-containing protein</fullName>
    </recommendedName>
</protein>
<evidence type="ECO:0000256" key="6">
    <source>
        <dbReference type="SAM" id="MobiDB-lite"/>
    </source>
</evidence>
<keyword evidence="3 5" id="KW-0378">Hydrolase</keyword>
<reference evidence="8" key="1">
    <citation type="submission" date="2016-03" db="EMBL/GenBank/DDBJ databases">
        <title>Draft genome sequence of Rosellinia necatrix.</title>
        <authorList>
            <person name="Kanematsu S."/>
        </authorList>
    </citation>
    <scope>NUCLEOTIDE SEQUENCE [LARGE SCALE GENOMIC DNA]</scope>
    <source>
        <strain evidence="8">W97</strain>
    </source>
</reference>
<dbReference type="OrthoDB" id="206201at2759"/>
<dbReference type="PROSITE" id="PS51892">
    <property type="entry name" value="SUBTILASE"/>
    <property type="match status" value="1"/>
</dbReference>
<feature type="compositionally biased region" description="Polar residues" evidence="6">
    <location>
        <begin position="68"/>
        <end position="85"/>
    </location>
</feature>
<dbReference type="PRINTS" id="PR00723">
    <property type="entry name" value="SUBTILISIN"/>
</dbReference>
<proteinExistence type="inferred from homology"/>